<reference evidence="3 4" key="1">
    <citation type="submission" date="2019-04" db="EMBL/GenBank/DDBJ databases">
        <title>Microbes associate with the intestines of laboratory mice.</title>
        <authorList>
            <person name="Navarre W."/>
            <person name="Wong E."/>
            <person name="Huang K.C."/>
            <person name="Tropini C."/>
            <person name="Ng K."/>
            <person name="Yu B."/>
        </authorList>
    </citation>
    <scope>NUCLEOTIDE SEQUENCE [LARGE SCALE GENOMIC DNA]</scope>
    <source>
        <strain evidence="3 4">NM83_B4-11</strain>
    </source>
</reference>
<comment type="caution">
    <text evidence="3">The sequence shown here is derived from an EMBL/GenBank/DDBJ whole genome shotgun (WGS) entry which is preliminary data.</text>
</comment>
<evidence type="ECO:0000256" key="2">
    <source>
        <dbReference type="SAM" id="SignalP"/>
    </source>
</evidence>
<feature type="compositionally biased region" description="Pro residues" evidence="1">
    <location>
        <begin position="178"/>
        <end position="187"/>
    </location>
</feature>
<feature type="region of interest" description="Disordered" evidence="1">
    <location>
        <begin position="15"/>
        <end position="68"/>
    </location>
</feature>
<sequence>MRALLATAAILSIATSAAAGSPDRPDLRAAAAERPSGPRVPPPPGSRRSAEARRDAGASQAAVTSPSRWGERSEGRWWAGHRAPGGWDAYRRPLRGWALPTYWLSPDWRVNDWATYGLPRPPEGYVWSRYYDDAVMIDARGSVHDTIGGVDWDQFDDVLVDYADVGAMPGYDRLAYAAPPPPPPPTRPSSSQGAPYDAPRRAAARTPEPAPAQRTVTSVGAGQVAGAGQPAEPYRAPAPRYGADYPVPGAGYSAATGGYPPAVATRAPASPPTAAPPAVQQVTGAAPVVVTAAPGTRVLSTTTTTPTPGYYANGYYYPGTSITTITVQGQPVTTTTTTTSPSQGRR</sequence>
<feature type="compositionally biased region" description="Low complexity" evidence="1">
    <location>
        <begin position="204"/>
        <end position="235"/>
    </location>
</feature>
<dbReference type="Proteomes" id="UP000308038">
    <property type="component" value="Unassembled WGS sequence"/>
</dbReference>
<keyword evidence="4" id="KW-1185">Reference proteome</keyword>
<keyword evidence="2" id="KW-0732">Signal</keyword>
<evidence type="ECO:0008006" key="5">
    <source>
        <dbReference type="Google" id="ProtNLM"/>
    </source>
</evidence>
<evidence type="ECO:0000313" key="4">
    <source>
        <dbReference type="Proteomes" id="UP000308038"/>
    </source>
</evidence>
<dbReference type="InterPro" id="IPR024572">
    <property type="entry name" value="RcnB"/>
</dbReference>
<proteinExistence type="predicted"/>
<protein>
    <recommendedName>
        <fullName evidence="5">RcnB family protein</fullName>
    </recommendedName>
</protein>
<evidence type="ECO:0000256" key="1">
    <source>
        <dbReference type="SAM" id="MobiDB-lite"/>
    </source>
</evidence>
<dbReference type="EMBL" id="SSTI01000010">
    <property type="protein sequence ID" value="THG38645.1"/>
    <property type="molecule type" value="Genomic_DNA"/>
</dbReference>
<accession>A0ABY2QEJ3</accession>
<dbReference type="RefSeq" id="WP_136452041.1">
    <property type="nucleotide sequence ID" value="NZ_SSTI01000010.1"/>
</dbReference>
<evidence type="ECO:0000313" key="3">
    <source>
        <dbReference type="EMBL" id="THG38645.1"/>
    </source>
</evidence>
<feature type="signal peptide" evidence="2">
    <location>
        <begin position="1"/>
        <end position="19"/>
    </location>
</feature>
<gene>
    <name evidence="3" type="ORF">E5988_13745</name>
</gene>
<dbReference type="Pfam" id="PF11776">
    <property type="entry name" value="RcnB"/>
    <property type="match status" value="1"/>
</dbReference>
<feature type="chain" id="PRO_5045974545" description="RcnB family protein" evidence="2">
    <location>
        <begin position="20"/>
        <end position="346"/>
    </location>
</feature>
<organism evidence="3 4">
    <name type="scientific">Sphingomonas olei</name>
    <dbReference type="NCBI Taxonomy" id="1886787"/>
    <lineage>
        <taxon>Bacteria</taxon>
        <taxon>Pseudomonadati</taxon>
        <taxon>Pseudomonadota</taxon>
        <taxon>Alphaproteobacteria</taxon>
        <taxon>Sphingomonadales</taxon>
        <taxon>Sphingomonadaceae</taxon>
        <taxon>Sphingomonas</taxon>
    </lineage>
</organism>
<feature type="region of interest" description="Disordered" evidence="1">
    <location>
        <begin position="174"/>
        <end position="235"/>
    </location>
</feature>
<name>A0ABY2QEJ3_9SPHN</name>
<dbReference type="Gene3D" id="3.10.450.160">
    <property type="entry name" value="inner membrane protein cigr"/>
    <property type="match status" value="1"/>
</dbReference>